<dbReference type="AlphaFoldDB" id="A0A0B0NB13"/>
<evidence type="ECO:0000313" key="1">
    <source>
        <dbReference type="EMBL" id="KHG08236.1"/>
    </source>
</evidence>
<sequence>MNLLSIKLTPFLSHVLECCQVSSGWSSSEILSHCQAIAIGVMISNTLSLSHV</sequence>
<protein>
    <submittedName>
        <fullName evidence="1">Uncharacterized protein</fullName>
    </submittedName>
</protein>
<accession>A0A0B0NB13</accession>
<keyword evidence="2" id="KW-1185">Reference proteome</keyword>
<comment type="caution">
    <text evidence="1">The sequence shown here is derived from an EMBL/GenBank/DDBJ whole genome shotgun (WGS) entry which is preliminary data.</text>
</comment>
<dbReference type="EMBL" id="JRRC01492588">
    <property type="protein sequence ID" value="KHG08236.1"/>
    <property type="molecule type" value="Genomic_DNA"/>
</dbReference>
<evidence type="ECO:0000313" key="2">
    <source>
        <dbReference type="Proteomes" id="UP000032142"/>
    </source>
</evidence>
<organism evidence="1 2">
    <name type="scientific">Gossypium arboreum</name>
    <name type="common">Tree cotton</name>
    <name type="synonym">Gossypium nanking</name>
    <dbReference type="NCBI Taxonomy" id="29729"/>
    <lineage>
        <taxon>Eukaryota</taxon>
        <taxon>Viridiplantae</taxon>
        <taxon>Streptophyta</taxon>
        <taxon>Embryophyta</taxon>
        <taxon>Tracheophyta</taxon>
        <taxon>Spermatophyta</taxon>
        <taxon>Magnoliopsida</taxon>
        <taxon>eudicotyledons</taxon>
        <taxon>Gunneridae</taxon>
        <taxon>Pentapetalae</taxon>
        <taxon>rosids</taxon>
        <taxon>malvids</taxon>
        <taxon>Malvales</taxon>
        <taxon>Malvaceae</taxon>
        <taxon>Malvoideae</taxon>
        <taxon>Gossypium</taxon>
    </lineage>
</organism>
<proteinExistence type="predicted"/>
<reference evidence="2" key="1">
    <citation type="submission" date="2014-09" db="EMBL/GenBank/DDBJ databases">
        <authorList>
            <person name="Mudge J."/>
            <person name="Ramaraj T."/>
            <person name="Lindquist I.E."/>
            <person name="Bharti A.K."/>
            <person name="Sundararajan A."/>
            <person name="Cameron C.T."/>
            <person name="Woodward J.E."/>
            <person name="May G.D."/>
            <person name="Brubaker C."/>
            <person name="Broadhvest J."/>
            <person name="Wilkins T.A."/>
        </authorList>
    </citation>
    <scope>NUCLEOTIDE SEQUENCE</scope>
    <source>
        <strain evidence="2">cv. AKA8401</strain>
    </source>
</reference>
<name>A0A0B0NB13_GOSAR</name>
<dbReference type="Proteomes" id="UP000032142">
    <property type="component" value="Unassembled WGS sequence"/>
</dbReference>
<gene>
    <name evidence="1" type="ORF">F383_34758</name>
</gene>